<reference evidence="2" key="1">
    <citation type="submission" date="2013-04" db="EMBL/GenBank/DDBJ databases">
        <authorList>
            <person name="Qu J."/>
            <person name="Murali S.C."/>
            <person name="Bandaranaike D."/>
            <person name="Bellair M."/>
            <person name="Blankenburg K."/>
            <person name="Chao H."/>
            <person name="Dinh H."/>
            <person name="Doddapaneni H."/>
            <person name="Downs B."/>
            <person name="Dugan-Rocha S."/>
            <person name="Elkadiri S."/>
            <person name="Gnanaolivu R.D."/>
            <person name="Hernandez B."/>
            <person name="Javaid M."/>
            <person name="Jayaseelan J.C."/>
            <person name="Lee S."/>
            <person name="Li M."/>
            <person name="Ming W."/>
            <person name="Munidasa M."/>
            <person name="Muniz J."/>
            <person name="Nguyen L."/>
            <person name="Ongeri F."/>
            <person name="Osuji N."/>
            <person name="Pu L.-L."/>
            <person name="Puazo M."/>
            <person name="Qu C."/>
            <person name="Quiroz J."/>
            <person name="Raj R."/>
            <person name="Weissenberger G."/>
            <person name="Xin Y."/>
            <person name="Zou X."/>
            <person name="Han Y."/>
            <person name="Richards S."/>
            <person name="Worley K."/>
            <person name="Muzny D."/>
            <person name="Gibbs R."/>
        </authorList>
    </citation>
    <scope>NUCLEOTIDE SEQUENCE</scope>
    <source>
        <strain evidence="2">Sampled in the wild</strain>
    </source>
</reference>
<proteinExistence type="predicted"/>
<feature type="compositionally biased region" description="Polar residues" evidence="1">
    <location>
        <begin position="88"/>
        <end position="100"/>
    </location>
</feature>
<dbReference type="Proteomes" id="UP000792457">
    <property type="component" value="Unassembled WGS sequence"/>
</dbReference>
<dbReference type="OrthoDB" id="8250049at2759"/>
<keyword evidence="3" id="KW-1185">Reference proteome</keyword>
<dbReference type="InterPro" id="IPR028054">
    <property type="entry name" value="DUF4481"/>
</dbReference>
<evidence type="ECO:0000256" key="1">
    <source>
        <dbReference type="SAM" id="MobiDB-lite"/>
    </source>
</evidence>
<dbReference type="PANTHER" id="PTHR31193">
    <property type="entry name" value="TRANSMEMBRANE PROTEIN C9ORF91"/>
    <property type="match status" value="1"/>
</dbReference>
<feature type="region of interest" description="Disordered" evidence="1">
    <location>
        <begin position="86"/>
        <end position="115"/>
    </location>
</feature>
<evidence type="ECO:0000313" key="2">
    <source>
        <dbReference type="EMBL" id="KAG8233654.1"/>
    </source>
</evidence>
<dbReference type="EMBL" id="KZ308734">
    <property type="protein sequence ID" value="KAG8233654.1"/>
    <property type="molecule type" value="Genomic_DNA"/>
</dbReference>
<dbReference type="PANTHER" id="PTHR31193:SF1">
    <property type="entry name" value="TRANSMEMBRANE PROTEIN 268"/>
    <property type="match status" value="1"/>
</dbReference>
<protein>
    <submittedName>
        <fullName evidence="2">Uncharacterized protein</fullName>
    </submittedName>
</protein>
<evidence type="ECO:0000313" key="3">
    <source>
        <dbReference type="Proteomes" id="UP000792457"/>
    </source>
</evidence>
<comment type="caution">
    <text evidence="2">The sequence shown here is derived from an EMBL/GenBank/DDBJ whole genome shotgun (WGS) entry which is preliminary data.</text>
</comment>
<sequence>MTDDLFLGFSPGLERGEKLLLRYSQRWAKDFLRRRLDWTLDAGEVGGTDWLGPGNPPRVRHLSSALCPCQYSQRWAKAFLRHQLPLKSGTSTPQDQQQPGGETRSPPTSPQTPTIPPRHCLIARCPCQFIEEHLRYKPPRGKCCSAVKRFCFLPDFSFE</sequence>
<accession>A0A8K0KG92</accession>
<gene>
    <name evidence="2" type="ORF">J437_LFUL013700</name>
</gene>
<dbReference type="AlphaFoldDB" id="A0A8K0KG92"/>
<organism evidence="2 3">
    <name type="scientific">Ladona fulva</name>
    <name type="common">Scarce chaser dragonfly</name>
    <name type="synonym">Libellula fulva</name>
    <dbReference type="NCBI Taxonomy" id="123851"/>
    <lineage>
        <taxon>Eukaryota</taxon>
        <taxon>Metazoa</taxon>
        <taxon>Ecdysozoa</taxon>
        <taxon>Arthropoda</taxon>
        <taxon>Hexapoda</taxon>
        <taxon>Insecta</taxon>
        <taxon>Pterygota</taxon>
        <taxon>Palaeoptera</taxon>
        <taxon>Odonata</taxon>
        <taxon>Epiprocta</taxon>
        <taxon>Anisoptera</taxon>
        <taxon>Libelluloidea</taxon>
        <taxon>Libellulidae</taxon>
        <taxon>Ladona</taxon>
    </lineage>
</organism>
<name>A0A8K0KG92_LADFU</name>
<reference evidence="2" key="2">
    <citation type="submission" date="2017-10" db="EMBL/GenBank/DDBJ databases">
        <title>Ladona fulva Genome sequencing and assembly.</title>
        <authorList>
            <person name="Murali S."/>
            <person name="Richards S."/>
            <person name="Bandaranaike D."/>
            <person name="Bellair M."/>
            <person name="Blankenburg K."/>
            <person name="Chao H."/>
            <person name="Dinh H."/>
            <person name="Doddapaneni H."/>
            <person name="Dugan-Rocha S."/>
            <person name="Elkadiri S."/>
            <person name="Gnanaolivu R."/>
            <person name="Hernandez B."/>
            <person name="Skinner E."/>
            <person name="Javaid M."/>
            <person name="Lee S."/>
            <person name="Li M."/>
            <person name="Ming W."/>
            <person name="Munidasa M."/>
            <person name="Muniz J."/>
            <person name="Nguyen L."/>
            <person name="Hughes D."/>
            <person name="Osuji N."/>
            <person name="Pu L.-L."/>
            <person name="Puazo M."/>
            <person name="Qu C."/>
            <person name="Quiroz J."/>
            <person name="Raj R."/>
            <person name="Weissenberger G."/>
            <person name="Xin Y."/>
            <person name="Zou X."/>
            <person name="Han Y."/>
            <person name="Worley K."/>
            <person name="Muzny D."/>
            <person name="Gibbs R."/>
        </authorList>
    </citation>
    <scope>NUCLEOTIDE SEQUENCE</scope>
    <source>
        <strain evidence="2">Sampled in the wild</strain>
    </source>
</reference>